<evidence type="ECO:0000313" key="2">
    <source>
        <dbReference type="EMBL" id="SZX72081.1"/>
    </source>
</evidence>
<dbReference type="AlphaFoldDB" id="A0A383W3N9"/>
<evidence type="ECO:0000256" key="1">
    <source>
        <dbReference type="SAM" id="MobiDB-lite"/>
    </source>
</evidence>
<dbReference type="EMBL" id="FNXT01001099">
    <property type="protein sequence ID" value="SZX72081.1"/>
    <property type="molecule type" value="Genomic_DNA"/>
</dbReference>
<organism evidence="2 3">
    <name type="scientific">Tetradesmus obliquus</name>
    <name type="common">Green alga</name>
    <name type="synonym">Acutodesmus obliquus</name>
    <dbReference type="NCBI Taxonomy" id="3088"/>
    <lineage>
        <taxon>Eukaryota</taxon>
        <taxon>Viridiplantae</taxon>
        <taxon>Chlorophyta</taxon>
        <taxon>core chlorophytes</taxon>
        <taxon>Chlorophyceae</taxon>
        <taxon>CS clade</taxon>
        <taxon>Sphaeropleales</taxon>
        <taxon>Scenedesmaceae</taxon>
        <taxon>Tetradesmus</taxon>
    </lineage>
</organism>
<proteinExistence type="predicted"/>
<name>A0A383W3N9_TETOB</name>
<protein>
    <submittedName>
        <fullName evidence="2">Uncharacterized protein</fullName>
    </submittedName>
</protein>
<keyword evidence="3" id="KW-1185">Reference proteome</keyword>
<gene>
    <name evidence="2" type="ORF">BQ4739_LOCUS12175</name>
</gene>
<accession>A0A383W3N9</accession>
<evidence type="ECO:0000313" key="3">
    <source>
        <dbReference type="Proteomes" id="UP000256970"/>
    </source>
</evidence>
<sequence length="604" mass="61851">MCRQLAAIRRELPAEAASSTLLGAVLALEPGLQDLLQLHQQLPPLLQQLAPRNRGCHVTAAHRIRAAVNAAMQLASVGELLQCWSSLAGQGLLEDFRQAMQQAVLAAAVQDNSNSSNGHGGNAGAAGSSMLATSSSRPAAAHTSTGGSAAVASSAGAASGSSTGYLDSAAAAADSWEVWSGELLFGGLFDGGPAQLLQLLLQCGQSSGSSYTSNSSSSSSSCCWSPFVSFHLVPAALQQLLAGRADTQASADGTAQPKAAAAAAAAATALGGGRAGVVKADLLTASPEEQCQVAPSGTTASKQFAEDVVAVVRQWLLWQPAPSASSSRVAAAAACAGKQPQIATLYCAVEHLVRHCPVLQLLEAEHEAQMVQLLTAAAAAAAATADTGMLPTSQQQWRQQQLDATHTGQQQTGVHAAARSSRPSLLDHLLHVLAVELTAAVQQHGQLLQVLQAARVISCSCRPLLQQHYLQTLHQCIEADSCAAASAAAQSIQQRVCSSWETADVYVSAVLAIAAGSKGCSNLLYASCSAAGHGQQQLSGAAAGSTHSQVEQWQTVTTKRQRQRYSQPAALSAALLQQQQEHQQSAAGVKPAAADAAAAGRLHG</sequence>
<feature type="region of interest" description="Disordered" evidence="1">
    <location>
        <begin position="111"/>
        <end position="145"/>
    </location>
</feature>
<feature type="region of interest" description="Disordered" evidence="1">
    <location>
        <begin position="582"/>
        <end position="604"/>
    </location>
</feature>
<dbReference type="Proteomes" id="UP000256970">
    <property type="component" value="Unassembled WGS sequence"/>
</dbReference>
<reference evidence="2 3" key="1">
    <citation type="submission" date="2016-10" db="EMBL/GenBank/DDBJ databases">
        <authorList>
            <person name="Cai Z."/>
        </authorList>
    </citation>
    <scope>NUCLEOTIDE SEQUENCE [LARGE SCALE GENOMIC DNA]</scope>
</reference>